<keyword evidence="1" id="KW-1133">Transmembrane helix</keyword>
<dbReference type="eggNOG" id="ENOG502Z8S2">
    <property type="taxonomic scope" value="Bacteria"/>
</dbReference>
<evidence type="ECO:0000313" key="3">
    <source>
        <dbReference type="Proteomes" id="UP000030185"/>
    </source>
</evidence>
<feature type="transmembrane region" description="Helical" evidence="1">
    <location>
        <begin position="44"/>
        <end position="60"/>
    </location>
</feature>
<dbReference type="AlphaFoldDB" id="A0A098LC89"/>
<feature type="transmembrane region" description="Helical" evidence="1">
    <location>
        <begin position="21"/>
        <end position="38"/>
    </location>
</feature>
<evidence type="ECO:0000313" key="2">
    <source>
        <dbReference type="EMBL" id="GAL84059.1"/>
    </source>
</evidence>
<evidence type="ECO:0008006" key="4">
    <source>
        <dbReference type="Google" id="ProtNLM"/>
    </source>
</evidence>
<evidence type="ECO:0000256" key="1">
    <source>
        <dbReference type="SAM" id="Phobius"/>
    </source>
</evidence>
<dbReference type="Proteomes" id="UP000030185">
    <property type="component" value="Unassembled WGS sequence"/>
</dbReference>
<sequence length="438" mass="49196">MLSEKIEDIHSSKIYRLLKQGIWLYFFLLIFEGALRKWVLPGLASPLLIVRDPVAFFLIMRSIQAGIYKPNYYVVTAWLISLISLYATLFVGHGNIFVAFYGLRIFVLHFPLIFIIGKIFDKDDVIHLAKISLWIHIGMTILVAVQFFSPQTSWVNRGVGGDLDGSGFSGGSGYFRVPGTFSFTNGLTAFYGFISVFVVHFWIYKDKRISQFLLVIASFCLLAAIPLSMSRSVFFQFTIVFLFMVLTITKKTKLLSKILGIMLMSTVIFYTLSFFSFFQIALNVFIERFKTANESEGGIEGLFLDRFLGGMLGAFSNDFNTEFWGKGIGLGTNAGAKLLTGTQYLFSEGEWGRLIGEMGIVIGIIAILIRLVLVTSMLKNAWEAIREQNYLPWLFCSFVFIAILQGQWAQPTALGFAVFSGGLLLASLKGSREVVRKI</sequence>
<dbReference type="EMBL" id="BBLT01000002">
    <property type="protein sequence ID" value="GAL84059.1"/>
    <property type="molecule type" value="Genomic_DNA"/>
</dbReference>
<feature type="transmembrane region" description="Helical" evidence="1">
    <location>
        <begin position="261"/>
        <end position="286"/>
    </location>
</feature>
<feature type="transmembrane region" description="Helical" evidence="1">
    <location>
        <begin position="414"/>
        <end position="431"/>
    </location>
</feature>
<dbReference type="STRING" id="153721.MYP_1287"/>
<feature type="transmembrane region" description="Helical" evidence="1">
    <location>
        <begin position="183"/>
        <end position="204"/>
    </location>
</feature>
<keyword evidence="3" id="KW-1185">Reference proteome</keyword>
<organism evidence="2 3">
    <name type="scientific">Sporocytophaga myxococcoides</name>
    <dbReference type="NCBI Taxonomy" id="153721"/>
    <lineage>
        <taxon>Bacteria</taxon>
        <taxon>Pseudomonadati</taxon>
        <taxon>Bacteroidota</taxon>
        <taxon>Cytophagia</taxon>
        <taxon>Cytophagales</taxon>
        <taxon>Cytophagaceae</taxon>
        <taxon>Sporocytophaga</taxon>
    </lineage>
</organism>
<proteinExistence type="predicted"/>
<feature type="transmembrane region" description="Helical" evidence="1">
    <location>
        <begin position="128"/>
        <end position="148"/>
    </location>
</feature>
<comment type="caution">
    <text evidence="2">The sequence shown here is derived from an EMBL/GenBank/DDBJ whole genome shotgun (WGS) entry which is preliminary data.</text>
</comment>
<feature type="transmembrane region" description="Helical" evidence="1">
    <location>
        <begin position="233"/>
        <end position="249"/>
    </location>
</feature>
<keyword evidence="1" id="KW-0812">Transmembrane</keyword>
<reference evidence="2 3" key="1">
    <citation type="submission" date="2014-09" db="EMBL/GenBank/DDBJ databases">
        <title>Sporocytophaga myxococcoides PG-01 genome sequencing.</title>
        <authorList>
            <person name="Liu L."/>
            <person name="Gao P.J."/>
            <person name="Chen G.J."/>
            <person name="Wang L.S."/>
        </authorList>
    </citation>
    <scope>NUCLEOTIDE SEQUENCE [LARGE SCALE GENOMIC DNA]</scope>
    <source>
        <strain evidence="2 3">PG-01</strain>
    </source>
</reference>
<feature type="transmembrane region" description="Helical" evidence="1">
    <location>
        <begin position="72"/>
        <end position="90"/>
    </location>
</feature>
<keyword evidence="1" id="KW-0472">Membrane</keyword>
<accession>A0A098LC89</accession>
<name>A0A098LC89_9BACT</name>
<feature type="transmembrane region" description="Helical" evidence="1">
    <location>
        <begin position="390"/>
        <end position="408"/>
    </location>
</feature>
<feature type="transmembrane region" description="Helical" evidence="1">
    <location>
        <begin position="96"/>
        <end position="116"/>
    </location>
</feature>
<protein>
    <recommendedName>
        <fullName evidence="4">O-antigen polymerase</fullName>
    </recommendedName>
</protein>
<gene>
    <name evidence="2" type="ORF">MYP_1287</name>
</gene>
<feature type="transmembrane region" description="Helical" evidence="1">
    <location>
        <begin position="354"/>
        <end position="378"/>
    </location>
</feature>
<feature type="transmembrane region" description="Helical" evidence="1">
    <location>
        <begin position="211"/>
        <end position="227"/>
    </location>
</feature>